<reference evidence="1 2" key="1">
    <citation type="submission" date="2024-09" db="EMBL/GenBank/DDBJ databases">
        <authorList>
            <person name="Sun Q."/>
            <person name="Mori K."/>
        </authorList>
    </citation>
    <scope>NUCLEOTIDE SEQUENCE [LARGE SCALE GENOMIC DNA]</scope>
    <source>
        <strain evidence="1 2">NCAIM B.02529</strain>
    </source>
</reference>
<proteinExistence type="predicted"/>
<dbReference type="RefSeq" id="WP_377347285.1">
    <property type="nucleotide sequence ID" value="NZ_JBHLTP010000008.1"/>
</dbReference>
<keyword evidence="2" id="KW-1185">Reference proteome</keyword>
<sequence length="190" mass="22868">MDYYTQFLSKAINNIHQDFFNVITSCGDKTEVIVRERVFCYEFYHQMRLIQKNYELDRYILSGEIDKRGHNEIELQRNPDFVLHNYGTNENNLIIIEVKIRFDRDEIKNDFETLTTYVDKYSYRKGCFVLVNYTMQYFIEQYLLRLNNEGINNLNKNADDIFILAKKDSFSKIEIETLKDLLLKTAYELN</sequence>
<organism evidence="1 2">
    <name type="scientific">Pontibacillus salicampi</name>
    <dbReference type="NCBI Taxonomy" id="1449801"/>
    <lineage>
        <taxon>Bacteria</taxon>
        <taxon>Bacillati</taxon>
        <taxon>Bacillota</taxon>
        <taxon>Bacilli</taxon>
        <taxon>Bacillales</taxon>
        <taxon>Bacillaceae</taxon>
        <taxon>Pontibacillus</taxon>
    </lineage>
</organism>
<gene>
    <name evidence="1" type="ORF">ACFFGV_10025</name>
</gene>
<comment type="caution">
    <text evidence="1">The sequence shown here is derived from an EMBL/GenBank/DDBJ whole genome shotgun (WGS) entry which is preliminary data.</text>
</comment>
<evidence type="ECO:0008006" key="3">
    <source>
        <dbReference type="Google" id="ProtNLM"/>
    </source>
</evidence>
<protein>
    <recommendedName>
        <fullName evidence="3">GxxExxY protein</fullName>
    </recommendedName>
</protein>
<evidence type="ECO:0000313" key="2">
    <source>
        <dbReference type="Proteomes" id="UP001589836"/>
    </source>
</evidence>
<dbReference type="EMBL" id="JBHLTP010000008">
    <property type="protein sequence ID" value="MFC0523894.1"/>
    <property type="molecule type" value="Genomic_DNA"/>
</dbReference>
<name>A0ABV6LNI1_9BACI</name>
<evidence type="ECO:0000313" key="1">
    <source>
        <dbReference type="EMBL" id="MFC0523894.1"/>
    </source>
</evidence>
<accession>A0ABV6LNI1</accession>
<dbReference type="Proteomes" id="UP001589836">
    <property type="component" value="Unassembled WGS sequence"/>
</dbReference>